<evidence type="ECO:0000313" key="2">
    <source>
        <dbReference type="EMBL" id="KAL3278050.1"/>
    </source>
</evidence>
<dbReference type="InterPro" id="IPR052638">
    <property type="entry name" value="PiggyBac_TE-derived"/>
</dbReference>
<keyword evidence="3" id="KW-1185">Reference proteome</keyword>
<dbReference type="PANTHER" id="PTHR47055">
    <property type="entry name" value="DDE_TNP_1_7 DOMAIN-CONTAINING PROTEIN"/>
    <property type="match status" value="1"/>
</dbReference>
<evidence type="ECO:0000313" key="3">
    <source>
        <dbReference type="Proteomes" id="UP001516400"/>
    </source>
</evidence>
<reference evidence="2 3" key="1">
    <citation type="journal article" date="2021" name="BMC Biol.">
        <title>Horizontally acquired antibacterial genes associated with adaptive radiation of ladybird beetles.</title>
        <authorList>
            <person name="Li H.S."/>
            <person name="Tang X.F."/>
            <person name="Huang Y.H."/>
            <person name="Xu Z.Y."/>
            <person name="Chen M.L."/>
            <person name="Du X.Y."/>
            <person name="Qiu B.Y."/>
            <person name="Chen P.T."/>
            <person name="Zhang W."/>
            <person name="Slipinski A."/>
            <person name="Escalona H.E."/>
            <person name="Waterhouse R.M."/>
            <person name="Zwick A."/>
            <person name="Pang H."/>
        </authorList>
    </citation>
    <scope>NUCLEOTIDE SEQUENCE [LARGE SCALE GENOMIC DNA]</scope>
    <source>
        <strain evidence="2">SYSU2018</strain>
    </source>
</reference>
<dbReference type="Proteomes" id="UP001516400">
    <property type="component" value="Unassembled WGS sequence"/>
</dbReference>
<sequence length="155" mass="17283">MENIRFEQGLTLQATLELAYPEDVDSIFIEPPEADDLTDEDSGDEDAGGMIDNLSGRQLRTRAEVKFANHVSDTEETDDEEIDAEIVASSVDGPASTRSTKCKKNYSWVEGDVEAKNLKCPDPGFQESRDLSPIQLFGLFFDDEMINVLIEETSR</sequence>
<gene>
    <name evidence="2" type="ORF">HHI36_013395</name>
</gene>
<evidence type="ECO:0000256" key="1">
    <source>
        <dbReference type="SAM" id="MobiDB-lite"/>
    </source>
</evidence>
<comment type="caution">
    <text evidence="2">The sequence shown here is derived from an EMBL/GenBank/DDBJ whole genome shotgun (WGS) entry which is preliminary data.</text>
</comment>
<feature type="compositionally biased region" description="Acidic residues" evidence="1">
    <location>
        <begin position="32"/>
        <end position="47"/>
    </location>
</feature>
<protein>
    <submittedName>
        <fullName evidence="2">Uncharacterized protein</fullName>
    </submittedName>
</protein>
<dbReference type="AlphaFoldDB" id="A0ABD2NHK5"/>
<feature type="region of interest" description="Disordered" evidence="1">
    <location>
        <begin position="31"/>
        <end position="55"/>
    </location>
</feature>
<dbReference type="EMBL" id="JABFTP020000103">
    <property type="protein sequence ID" value="KAL3278050.1"/>
    <property type="molecule type" value="Genomic_DNA"/>
</dbReference>
<organism evidence="2 3">
    <name type="scientific">Cryptolaemus montrouzieri</name>
    <dbReference type="NCBI Taxonomy" id="559131"/>
    <lineage>
        <taxon>Eukaryota</taxon>
        <taxon>Metazoa</taxon>
        <taxon>Ecdysozoa</taxon>
        <taxon>Arthropoda</taxon>
        <taxon>Hexapoda</taxon>
        <taxon>Insecta</taxon>
        <taxon>Pterygota</taxon>
        <taxon>Neoptera</taxon>
        <taxon>Endopterygota</taxon>
        <taxon>Coleoptera</taxon>
        <taxon>Polyphaga</taxon>
        <taxon>Cucujiformia</taxon>
        <taxon>Coccinelloidea</taxon>
        <taxon>Coccinellidae</taxon>
        <taxon>Scymninae</taxon>
        <taxon>Scymnini</taxon>
        <taxon>Cryptolaemus</taxon>
    </lineage>
</organism>
<dbReference type="PANTHER" id="PTHR47055:SF3">
    <property type="entry name" value="PHORBOL-ESTER_DAG-TYPE DOMAIN-CONTAINING PROTEIN"/>
    <property type="match status" value="1"/>
</dbReference>
<feature type="compositionally biased region" description="Acidic residues" evidence="1">
    <location>
        <begin position="74"/>
        <end position="84"/>
    </location>
</feature>
<name>A0ABD2NHK5_9CUCU</name>
<proteinExistence type="predicted"/>
<accession>A0ABD2NHK5</accession>
<feature type="region of interest" description="Disordered" evidence="1">
    <location>
        <begin position="71"/>
        <end position="100"/>
    </location>
</feature>